<dbReference type="Pfam" id="PF07992">
    <property type="entry name" value="Pyr_redox_2"/>
    <property type="match status" value="1"/>
</dbReference>
<dbReference type="RefSeq" id="WP_046442355.1">
    <property type="nucleotide sequence ID" value="NZ_LAYJ01000039.1"/>
</dbReference>
<keyword evidence="2" id="KW-0285">Flavoprotein</keyword>
<keyword evidence="5" id="KW-0560">Oxidoreductase</keyword>
<reference evidence="5 6" key="1">
    <citation type="submission" date="2015-04" db="EMBL/GenBank/DDBJ databases">
        <title>Draft genome sequence of bacteremic isolate Catabacter hongkongensis type strain HKU16T.</title>
        <authorList>
            <person name="Lau S.K."/>
            <person name="Teng J.L."/>
            <person name="Huang Y."/>
            <person name="Curreem S.O."/>
            <person name="Tsui S.K."/>
            <person name="Woo P.C."/>
        </authorList>
    </citation>
    <scope>NUCLEOTIDE SEQUENCE [LARGE SCALE GENOMIC DNA]</scope>
    <source>
        <strain evidence="5 6">HKU16</strain>
    </source>
</reference>
<protein>
    <submittedName>
        <fullName evidence="5">Nitrite reductase probable [NAD(P)H] subunit</fullName>
        <ecNumber evidence="5">1.7.1.4</ecNumber>
    </submittedName>
</protein>
<evidence type="ECO:0000313" key="5">
    <source>
        <dbReference type="EMBL" id="KKI52123.1"/>
    </source>
</evidence>
<dbReference type="Gene3D" id="3.30.390.30">
    <property type="match status" value="1"/>
</dbReference>
<dbReference type="OrthoDB" id="9807946at2"/>
<dbReference type="Proteomes" id="UP000034076">
    <property type="component" value="Unassembled WGS sequence"/>
</dbReference>
<dbReference type="InterPro" id="IPR016156">
    <property type="entry name" value="FAD/NAD-linked_Rdtase_dimer_sf"/>
</dbReference>
<accession>A0A0M2NIY1</accession>
<dbReference type="InterPro" id="IPR036188">
    <property type="entry name" value="FAD/NAD-bd_sf"/>
</dbReference>
<dbReference type="PROSITE" id="PS51257">
    <property type="entry name" value="PROKAR_LIPOPROTEIN"/>
    <property type="match status" value="1"/>
</dbReference>
<dbReference type="InterPro" id="IPR050260">
    <property type="entry name" value="FAD-bd_OxRdtase"/>
</dbReference>
<feature type="domain" description="FAD/NAD(P)-binding" evidence="4">
    <location>
        <begin position="1"/>
        <end position="295"/>
    </location>
</feature>
<dbReference type="AlphaFoldDB" id="A0A0M2NIY1"/>
<dbReference type="STRING" id="270498.CHK_0393"/>
<dbReference type="PANTHER" id="PTHR43429">
    <property type="entry name" value="PYRIDINE NUCLEOTIDE-DISULFIDE OXIDOREDUCTASE DOMAIN-CONTAINING"/>
    <property type="match status" value="1"/>
</dbReference>
<dbReference type="PANTHER" id="PTHR43429:SF3">
    <property type="entry name" value="NITRITE REDUCTASE [NAD(P)H]"/>
    <property type="match status" value="1"/>
</dbReference>
<organism evidence="5 6">
    <name type="scientific">Christensenella hongkongensis</name>
    <dbReference type="NCBI Taxonomy" id="270498"/>
    <lineage>
        <taxon>Bacteria</taxon>
        <taxon>Bacillati</taxon>
        <taxon>Bacillota</taxon>
        <taxon>Clostridia</taxon>
        <taxon>Christensenellales</taxon>
        <taxon>Christensenellaceae</taxon>
        <taxon>Christensenella</taxon>
    </lineage>
</organism>
<proteinExistence type="predicted"/>
<gene>
    <name evidence="5" type="ORF">CHK_0393</name>
</gene>
<keyword evidence="6" id="KW-1185">Reference proteome</keyword>
<dbReference type="PATRIC" id="fig|270498.16.peg.2536"/>
<dbReference type="Gene3D" id="3.50.50.60">
    <property type="entry name" value="FAD/NAD(P)-binding domain"/>
    <property type="match status" value="2"/>
</dbReference>
<dbReference type="EC" id="1.7.1.4" evidence="5"/>
<comment type="cofactor">
    <cofactor evidence="1">
        <name>FAD</name>
        <dbReference type="ChEBI" id="CHEBI:57692"/>
    </cofactor>
</comment>
<dbReference type="GO" id="GO:0008942">
    <property type="term" value="F:nitrite reductase [NAD(P)H] activity"/>
    <property type="evidence" value="ECO:0007669"/>
    <property type="project" value="UniProtKB-EC"/>
</dbReference>
<evidence type="ECO:0000256" key="3">
    <source>
        <dbReference type="ARBA" id="ARBA00022827"/>
    </source>
</evidence>
<name>A0A0M2NIY1_9FIRM</name>
<sequence>MKYVIVGNSAAAVGCVEGIRQQDAENRIVVISDEPYHTYSRPAISYLLYGKTTEERMKYRPDGFYEDMNCKTLFGRKVTKIDAVDKWLLLDDGQMVEYEKLLIATGSRPFLPNIEGLAGVKEKHTFMSLDDAKKLDGALRADSKVLVMGAGLIGLKCAEGIAHKAGSIDVVDLADRILPSILDADAAKRVQRHIEKNGVRFHLSDGIQKFAGNKAVLSSGKEIPFDVLVVAVGVRPNTETAKEAGIRVNKGIVTDMLCRTSVKDIFAAGDCAESYDITSGTERPLALLPNAYMQGECAGINMAGGIKCYEKAIPMNAIGFFGLHIITAGNYDGETYVEQTEEAYKKLVSKDGLLKGFILVGNVARAGIYTSLIRESVPLSSIDYDLIRQKPQLMAFSRSERSIKLGGAQI</sequence>
<keyword evidence="3" id="KW-0274">FAD</keyword>
<dbReference type="PRINTS" id="PR00368">
    <property type="entry name" value="FADPNR"/>
</dbReference>
<evidence type="ECO:0000259" key="4">
    <source>
        <dbReference type="Pfam" id="PF07992"/>
    </source>
</evidence>
<dbReference type="SUPFAM" id="SSF51905">
    <property type="entry name" value="FAD/NAD(P)-binding domain"/>
    <property type="match status" value="2"/>
</dbReference>
<dbReference type="PRINTS" id="PR00411">
    <property type="entry name" value="PNDRDTASEI"/>
</dbReference>
<evidence type="ECO:0000256" key="1">
    <source>
        <dbReference type="ARBA" id="ARBA00001974"/>
    </source>
</evidence>
<dbReference type="InterPro" id="IPR023753">
    <property type="entry name" value="FAD/NAD-binding_dom"/>
</dbReference>
<dbReference type="EMBL" id="LAYJ01000039">
    <property type="protein sequence ID" value="KKI52123.1"/>
    <property type="molecule type" value="Genomic_DNA"/>
</dbReference>
<evidence type="ECO:0000256" key="2">
    <source>
        <dbReference type="ARBA" id="ARBA00022630"/>
    </source>
</evidence>
<evidence type="ECO:0000313" key="6">
    <source>
        <dbReference type="Proteomes" id="UP000034076"/>
    </source>
</evidence>
<comment type="caution">
    <text evidence="5">The sequence shown here is derived from an EMBL/GenBank/DDBJ whole genome shotgun (WGS) entry which is preliminary data.</text>
</comment>